<protein>
    <recommendedName>
        <fullName evidence="2">DUF4426 domain-containing protein</fullName>
    </recommendedName>
</protein>
<dbReference type="AlphaFoldDB" id="A0A0U2ZAR6"/>
<sequence length="141" mass="16149">MKNWLYPVIFCGLLLSFAGNAEQKKTLGNWDVHYMVLTSTFLTPDVARSYGIQRSKYNAVVNVSVLDKNTTKAQNLLVSGKATNLIGTSKKLEFKEVIEGESIYYIATLSFRDQEQYRFEIDLNQGTERQTLKFSQKLYSE</sequence>
<dbReference type="RefSeq" id="WP_062482217.1">
    <property type="nucleotide sequence ID" value="NZ_CP013650.1"/>
</dbReference>
<gene>
    <name evidence="3" type="ORF">AT746_15865</name>
</gene>
<name>A0A0U2ZAR6_9ALTE</name>
<evidence type="ECO:0000313" key="4">
    <source>
        <dbReference type="Proteomes" id="UP000068447"/>
    </source>
</evidence>
<feature type="chain" id="PRO_5006835257" description="DUF4426 domain-containing protein" evidence="1">
    <location>
        <begin position="22"/>
        <end position="141"/>
    </location>
</feature>
<dbReference type="InterPro" id="IPR025218">
    <property type="entry name" value="DUF4426"/>
</dbReference>
<evidence type="ECO:0000313" key="3">
    <source>
        <dbReference type="EMBL" id="ALS99588.1"/>
    </source>
</evidence>
<accession>A0A0U2ZAR6</accession>
<dbReference type="OrthoDB" id="8563353at2"/>
<keyword evidence="1" id="KW-0732">Signal</keyword>
<dbReference type="Gene3D" id="2.60.40.3340">
    <property type="entry name" value="Domain of unknown function DUF4426"/>
    <property type="match status" value="1"/>
</dbReference>
<feature type="domain" description="DUF4426" evidence="2">
    <location>
        <begin position="25"/>
        <end position="141"/>
    </location>
</feature>
<dbReference type="Pfam" id="PF14467">
    <property type="entry name" value="DUF4426"/>
    <property type="match status" value="1"/>
</dbReference>
<proteinExistence type="predicted"/>
<feature type="signal peptide" evidence="1">
    <location>
        <begin position="1"/>
        <end position="21"/>
    </location>
</feature>
<dbReference type="KEGG" id="lal:AT746_15865"/>
<reference evidence="3 4" key="1">
    <citation type="submission" date="2015-12" db="EMBL/GenBank/DDBJ databases">
        <title>Complete genome of Lacimicrobium alkaliphilum KCTC 32984.</title>
        <authorList>
            <person name="Kim S.-G."/>
            <person name="Lee Y.-J."/>
        </authorList>
    </citation>
    <scope>NUCLEOTIDE SEQUENCE [LARGE SCALE GENOMIC DNA]</scope>
    <source>
        <strain evidence="3 4">YelD216</strain>
    </source>
</reference>
<dbReference type="STRING" id="1526571.AT746_15865"/>
<evidence type="ECO:0000259" key="2">
    <source>
        <dbReference type="Pfam" id="PF14467"/>
    </source>
</evidence>
<dbReference type="Proteomes" id="UP000068447">
    <property type="component" value="Chromosome"/>
</dbReference>
<organism evidence="3 4">
    <name type="scientific">Lacimicrobium alkaliphilum</name>
    <dbReference type="NCBI Taxonomy" id="1526571"/>
    <lineage>
        <taxon>Bacteria</taxon>
        <taxon>Pseudomonadati</taxon>
        <taxon>Pseudomonadota</taxon>
        <taxon>Gammaproteobacteria</taxon>
        <taxon>Alteromonadales</taxon>
        <taxon>Alteromonadaceae</taxon>
        <taxon>Lacimicrobium</taxon>
    </lineage>
</organism>
<evidence type="ECO:0000256" key="1">
    <source>
        <dbReference type="SAM" id="SignalP"/>
    </source>
</evidence>
<dbReference type="EMBL" id="CP013650">
    <property type="protein sequence ID" value="ALS99588.1"/>
    <property type="molecule type" value="Genomic_DNA"/>
</dbReference>
<keyword evidence="4" id="KW-1185">Reference proteome</keyword>